<accession>A0A7S3FQ34</accession>
<dbReference type="EC" id="2.6.1.9" evidence="3"/>
<feature type="compositionally biased region" description="Low complexity" evidence="11">
    <location>
        <begin position="47"/>
        <end position="57"/>
    </location>
</feature>
<evidence type="ECO:0000256" key="4">
    <source>
        <dbReference type="ARBA" id="ARBA00022576"/>
    </source>
</evidence>
<dbReference type="GO" id="GO:0030170">
    <property type="term" value="F:pyridoxal phosphate binding"/>
    <property type="evidence" value="ECO:0007669"/>
    <property type="project" value="InterPro"/>
</dbReference>
<reference evidence="13" key="1">
    <citation type="submission" date="2021-01" db="EMBL/GenBank/DDBJ databases">
        <authorList>
            <person name="Corre E."/>
            <person name="Pelletier E."/>
            <person name="Niang G."/>
            <person name="Scheremetjew M."/>
            <person name="Finn R."/>
            <person name="Kale V."/>
            <person name="Holt S."/>
            <person name="Cochrane G."/>
            <person name="Meng A."/>
            <person name="Brown T."/>
            <person name="Cohen L."/>
        </authorList>
    </citation>
    <scope>NUCLEOTIDE SEQUENCE</scope>
    <source>
        <strain evidence="13">RCC1871</strain>
    </source>
</reference>
<keyword evidence="4 14" id="KW-0032">Aminotransferase</keyword>
<keyword evidence="5" id="KW-0028">Amino-acid biosynthesis</keyword>
<sequence>MRAASRGTGKDRVGRSSKGRRGCPSAPRPTASRAGADGRQRVVGARSSVTPSSSSSSDVKATDFLRSHLKTLAPYTPIEPFEVLSQKLGRAPGDIVKLDANENPYGPPPAVLEALGTMRFPNIYPDPECRRLRGLLAEYVGVPAENILVGCGADELIDLLMRCVLDPGDTIIDTPPTFTMYAFDADVNAARTVQVPRLDGFRIDVDAVCDAVLEHSAKILFVTSPNNPDGGVISDADLKRLLDLPCLVVLDEAYIEFASEESRSGWVLERENMVVFRTFSKSAGLAGLRVGYGIFPTDLITYLWRAKQPYNVSAAAEVAACTALENVEYMDTIRDLLVGERGVMMRQLETISYLEPYKSHSNFILCKVKEGMDAQDLKQRLQDRYGVMVRHYNKALLKGYIRISVGMPEQTQILMAALRDIDDDH</sequence>
<dbReference type="InterPro" id="IPR015421">
    <property type="entry name" value="PyrdxlP-dep_Trfase_major"/>
</dbReference>
<keyword evidence="8" id="KW-0368">Histidine biosynthesis</keyword>
<dbReference type="Proteomes" id="UP001472866">
    <property type="component" value="Chromosome 02"/>
</dbReference>
<keyword evidence="6" id="KW-0808">Transferase</keyword>
<evidence type="ECO:0000313" key="14">
    <source>
        <dbReference type="EMBL" id="WZN60157.1"/>
    </source>
</evidence>
<dbReference type="HAMAP" id="MF_01023">
    <property type="entry name" value="HisC_aminotrans_2"/>
    <property type="match status" value="1"/>
</dbReference>
<dbReference type="CDD" id="cd00609">
    <property type="entry name" value="AAT_like"/>
    <property type="match status" value="1"/>
</dbReference>
<dbReference type="PANTHER" id="PTHR42885:SF2">
    <property type="entry name" value="HISTIDINOL-PHOSPHATE AMINOTRANSFERASE"/>
    <property type="match status" value="1"/>
</dbReference>
<dbReference type="SUPFAM" id="SSF53383">
    <property type="entry name" value="PLP-dependent transferases"/>
    <property type="match status" value="1"/>
</dbReference>
<feature type="region of interest" description="Disordered" evidence="11">
    <location>
        <begin position="1"/>
        <end position="60"/>
    </location>
</feature>
<feature type="domain" description="Aminotransferase class I/classII large" evidence="12">
    <location>
        <begin position="94"/>
        <end position="413"/>
    </location>
</feature>
<comment type="pathway">
    <text evidence="2">Amino-acid biosynthesis; L-histidine biosynthesis; L-histidine from 5-phospho-alpha-D-ribose 1-diphosphate: step 7/9.</text>
</comment>
<dbReference type="Pfam" id="PF00155">
    <property type="entry name" value="Aminotran_1_2"/>
    <property type="match status" value="1"/>
</dbReference>
<dbReference type="InterPro" id="IPR005861">
    <property type="entry name" value="HisP_aminotrans"/>
</dbReference>
<dbReference type="EMBL" id="HBHZ01005609">
    <property type="protein sequence ID" value="CAE0191230.1"/>
    <property type="molecule type" value="Transcribed_RNA"/>
</dbReference>
<comment type="cofactor">
    <cofactor evidence="1">
        <name>pyridoxal 5'-phosphate</name>
        <dbReference type="ChEBI" id="CHEBI:597326"/>
    </cofactor>
</comment>
<evidence type="ECO:0000256" key="8">
    <source>
        <dbReference type="ARBA" id="ARBA00023102"/>
    </source>
</evidence>
<evidence type="ECO:0000256" key="5">
    <source>
        <dbReference type="ARBA" id="ARBA00022605"/>
    </source>
</evidence>
<proteinExistence type="inferred from homology"/>
<dbReference type="GO" id="GO:0004400">
    <property type="term" value="F:histidinol-phosphate transaminase activity"/>
    <property type="evidence" value="ECO:0007669"/>
    <property type="project" value="UniProtKB-EC"/>
</dbReference>
<evidence type="ECO:0000259" key="12">
    <source>
        <dbReference type="Pfam" id="PF00155"/>
    </source>
</evidence>
<keyword evidence="15" id="KW-1185">Reference proteome</keyword>
<evidence type="ECO:0000256" key="2">
    <source>
        <dbReference type="ARBA" id="ARBA00005011"/>
    </source>
</evidence>
<evidence type="ECO:0000313" key="15">
    <source>
        <dbReference type="Proteomes" id="UP001472866"/>
    </source>
</evidence>
<evidence type="ECO:0000313" key="13">
    <source>
        <dbReference type="EMBL" id="CAE0191230.1"/>
    </source>
</evidence>
<name>A0A7S3FQ34_9CHLO</name>
<gene>
    <name evidence="13" type="ORF">CROS1456_LOCUS4320</name>
    <name evidence="14" type="ORF">HKI87_02g16850</name>
</gene>
<comment type="catalytic activity">
    <reaction evidence="10">
        <text>L-histidinol phosphate + 2-oxoglutarate = 3-(imidazol-4-yl)-2-oxopropyl phosphate + L-glutamate</text>
        <dbReference type="Rhea" id="RHEA:23744"/>
        <dbReference type="ChEBI" id="CHEBI:16810"/>
        <dbReference type="ChEBI" id="CHEBI:29985"/>
        <dbReference type="ChEBI" id="CHEBI:57766"/>
        <dbReference type="ChEBI" id="CHEBI:57980"/>
        <dbReference type="EC" id="2.6.1.9"/>
    </reaction>
</comment>
<dbReference type="InterPro" id="IPR015424">
    <property type="entry name" value="PyrdxlP-dep_Trfase"/>
</dbReference>
<evidence type="ECO:0000256" key="6">
    <source>
        <dbReference type="ARBA" id="ARBA00022679"/>
    </source>
</evidence>
<dbReference type="EMBL" id="CP151502">
    <property type="protein sequence ID" value="WZN60157.1"/>
    <property type="molecule type" value="Genomic_DNA"/>
</dbReference>
<dbReference type="Gene3D" id="3.90.1150.10">
    <property type="entry name" value="Aspartate Aminotransferase, domain 1"/>
    <property type="match status" value="1"/>
</dbReference>
<dbReference type="InterPro" id="IPR004839">
    <property type="entry name" value="Aminotransferase_I/II_large"/>
</dbReference>
<dbReference type="AlphaFoldDB" id="A0A7S3FQ34"/>
<dbReference type="PANTHER" id="PTHR42885">
    <property type="entry name" value="HISTIDINOL-PHOSPHATE AMINOTRANSFERASE-RELATED"/>
    <property type="match status" value="1"/>
</dbReference>
<protein>
    <recommendedName>
        <fullName evidence="3">histidinol-phosphate transaminase</fullName>
        <ecNumber evidence="3">2.6.1.9</ecNumber>
    </recommendedName>
    <alternativeName>
        <fullName evidence="9">Imidazole acetol-phosphate transaminase</fullName>
    </alternativeName>
</protein>
<dbReference type="GO" id="GO:0000105">
    <property type="term" value="P:L-histidine biosynthetic process"/>
    <property type="evidence" value="ECO:0007669"/>
    <property type="project" value="UniProtKB-KW"/>
</dbReference>
<evidence type="ECO:0000256" key="10">
    <source>
        <dbReference type="ARBA" id="ARBA00047481"/>
    </source>
</evidence>
<evidence type="ECO:0000256" key="1">
    <source>
        <dbReference type="ARBA" id="ARBA00001933"/>
    </source>
</evidence>
<dbReference type="InterPro" id="IPR015422">
    <property type="entry name" value="PyrdxlP-dep_Trfase_small"/>
</dbReference>
<evidence type="ECO:0000256" key="7">
    <source>
        <dbReference type="ARBA" id="ARBA00022898"/>
    </source>
</evidence>
<evidence type="ECO:0000256" key="9">
    <source>
        <dbReference type="ARBA" id="ARBA00030262"/>
    </source>
</evidence>
<evidence type="ECO:0000256" key="3">
    <source>
        <dbReference type="ARBA" id="ARBA00012748"/>
    </source>
</evidence>
<keyword evidence="7" id="KW-0663">Pyridoxal phosphate</keyword>
<evidence type="ECO:0000256" key="11">
    <source>
        <dbReference type="SAM" id="MobiDB-lite"/>
    </source>
</evidence>
<reference evidence="14 15" key="2">
    <citation type="submission" date="2024-03" db="EMBL/GenBank/DDBJ databases">
        <title>Complete genome sequence of the green alga Chloropicon roscoffensis RCC1871.</title>
        <authorList>
            <person name="Lemieux C."/>
            <person name="Pombert J.-F."/>
            <person name="Otis C."/>
            <person name="Turmel M."/>
        </authorList>
    </citation>
    <scope>NUCLEOTIDE SEQUENCE [LARGE SCALE GENOMIC DNA]</scope>
    <source>
        <strain evidence="14 15">RCC1871</strain>
    </source>
</reference>
<dbReference type="Gene3D" id="3.40.640.10">
    <property type="entry name" value="Type I PLP-dependent aspartate aminotransferase-like (Major domain)"/>
    <property type="match status" value="1"/>
</dbReference>
<dbReference type="NCBIfam" id="TIGR01141">
    <property type="entry name" value="hisC"/>
    <property type="match status" value="1"/>
</dbReference>
<organism evidence="13">
    <name type="scientific">Chloropicon roscoffensis</name>
    <dbReference type="NCBI Taxonomy" id="1461544"/>
    <lineage>
        <taxon>Eukaryota</taxon>
        <taxon>Viridiplantae</taxon>
        <taxon>Chlorophyta</taxon>
        <taxon>Chloropicophyceae</taxon>
        <taxon>Chloropicales</taxon>
        <taxon>Chloropicaceae</taxon>
        <taxon>Chloropicon</taxon>
    </lineage>
</organism>